<comment type="caution">
    <text evidence="2">The sequence shown here is derived from an EMBL/GenBank/DDBJ whole genome shotgun (WGS) entry which is preliminary data.</text>
</comment>
<reference evidence="2" key="1">
    <citation type="submission" date="2023-07" db="EMBL/GenBank/DDBJ databases">
        <title>draft genome sequence of fig (Ficus carica).</title>
        <authorList>
            <person name="Takahashi T."/>
            <person name="Nishimura K."/>
        </authorList>
    </citation>
    <scope>NUCLEOTIDE SEQUENCE</scope>
</reference>
<evidence type="ECO:0000313" key="3">
    <source>
        <dbReference type="Proteomes" id="UP001187192"/>
    </source>
</evidence>
<proteinExistence type="predicted"/>
<dbReference type="AlphaFoldDB" id="A0AA87ZB48"/>
<feature type="region of interest" description="Disordered" evidence="1">
    <location>
        <begin position="302"/>
        <end position="345"/>
    </location>
</feature>
<evidence type="ECO:0000313" key="2">
    <source>
        <dbReference type="EMBL" id="GMN28200.1"/>
    </source>
</evidence>
<keyword evidence="3" id="KW-1185">Reference proteome</keyword>
<dbReference type="EMBL" id="BTGU01000002">
    <property type="protein sequence ID" value="GMN28200.1"/>
    <property type="molecule type" value="Genomic_DNA"/>
</dbReference>
<protein>
    <submittedName>
        <fullName evidence="2">Uncharacterized protein</fullName>
    </submittedName>
</protein>
<name>A0AA87ZB48_FICCA</name>
<organism evidence="2 3">
    <name type="scientific">Ficus carica</name>
    <name type="common">Common fig</name>
    <dbReference type="NCBI Taxonomy" id="3494"/>
    <lineage>
        <taxon>Eukaryota</taxon>
        <taxon>Viridiplantae</taxon>
        <taxon>Streptophyta</taxon>
        <taxon>Embryophyta</taxon>
        <taxon>Tracheophyta</taxon>
        <taxon>Spermatophyta</taxon>
        <taxon>Magnoliopsida</taxon>
        <taxon>eudicotyledons</taxon>
        <taxon>Gunneridae</taxon>
        <taxon>Pentapetalae</taxon>
        <taxon>rosids</taxon>
        <taxon>fabids</taxon>
        <taxon>Rosales</taxon>
        <taxon>Moraceae</taxon>
        <taxon>Ficeae</taxon>
        <taxon>Ficus</taxon>
    </lineage>
</organism>
<sequence>MQKGRNFLLGFEGDGAQSEDLIGNGIGSTSMAESMVLETSSSFGSTSSSASLTNLAPIKSSVEEGTSGVQDSKAKFTSSDAIASESGFSTATCCPQTGAYQDPANASFSASMDWICSNLGDLDINGSDVSSGIQVHNTVMASSNPLDQMQQQKVQYVQLDSPYIPQNTLGRVPISSFYPLYHTQMPQQQVMHFQYQPIQLPPVYLMPVAPTQAYSFPGYPGYIENPALTSNQTPVQVKSTYIPFPQVVQNEPTQTDVSPNITSHVYNTGHSEIPLVAAAPLLPVPHNESQQQPLGILEPQHQPQSVAIPSRDSSKPSNELDDDPAHVQIYKSQPPPPSCPSQYETMNKKTSVLLFEALDQLHTDSLKQQIRTSQPQ</sequence>
<accession>A0AA87ZB48</accession>
<evidence type="ECO:0000256" key="1">
    <source>
        <dbReference type="SAM" id="MobiDB-lite"/>
    </source>
</evidence>
<dbReference type="Proteomes" id="UP001187192">
    <property type="component" value="Unassembled WGS sequence"/>
</dbReference>
<gene>
    <name evidence="2" type="ORF">TIFTF001_001971</name>
</gene>